<dbReference type="InterPro" id="IPR055469">
    <property type="entry name" value="DUF7041"/>
</dbReference>
<reference evidence="2" key="1">
    <citation type="submission" date="2021-01" db="EMBL/GenBank/DDBJ databases">
        <authorList>
            <person name="Li R."/>
            <person name="Bekaert M."/>
        </authorList>
    </citation>
    <scope>NUCLEOTIDE SEQUENCE</scope>
    <source>
        <strain evidence="2">Farmed</strain>
    </source>
</reference>
<gene>
    <name evidence="2" type="ORF">SPHA_66175</name>
</gene>
<dbReference type="EMBL" id="CAHIKZ030004770">
    <property type="protein sequence ID" value="CAE1315240.1"/>
    <property type="molecule type" value="Genomic_DNA"/>
</dbReference>
<dbReference type="OrthoDB" id="8043332at2759"/>
<dbReference type="AlphaFoldDB" id="A0A812E2U7"/>
<dbReference type="Proteomes" id="UP000597762">
    <property type="component" value="Unassembled WGS sequence"/>
</dbReference>
<proteinExistence type="predicted"/>
<feature type="domain" description="DUF7041" evidence="1">
    <location>
        <begin position="24"/>
        <end position="65"/>
    </location>
</feature>
<keyword evidence="3" id="KW-1185">Reference proteome</keyword>
<protein>
    <recommendedName>
        <fullName evidence="1">DUF7041 domain-containing protein</fullName>
    </recommendedName>
</protein>
<evidence type="ECO:0000313" key="3">
    <source>
        <dbReference type="Proteomes" id="UP000597762"/>
    </source>
</evidence>
<dbReference type="Pfam" id="PF23055">
    <property type="entry name" value="DUF7041"/>
    <property type="match status" value="1"/>
</dbReference>
<evidence type="ECO:0000259" key="1">
    <source>
        <dbReference type="Pfam" id="PF23055"/>
    </source>
</evidence>
<organism evidence="2 3">
    <name type="scientific">Acanthosepion pharaonis</name>
    <name type="common">Pharaoh cuttlefish</name>
    <name type="synonym">Sepia pharaonis</name>
    <dbReference type="NCBI Taxonomy" id="158019"/>
    <lineage>
        <taxon>Eukaryota</taxon>
        <taxon>Metazoa</taxon>
        <taxon>Spiralia</taxon>
        <taxon>Lophotrochozoa</taxon>
        <taxon>Mollusca</taxon>
        <taxon>Cephalopoda</taxon>
        <taxon>Coleoidea</taxon>
        <taxon>Decapodiformes</taxon>
        <taxon>Sepiida</taxon>
        <taxon>Sepiina</taxon>
        <taxon>Sepiidae</taxon>
        <taxon>Acanthosepion</taxon>
    </lineage>
</organism>
<sequence length="208" mass="23124">MADPMPPIEAALRLELLTYSTSAQTWFVQLDAIFQARHITLQQSKFAFVMEKLPADVASEVADILTFLKICATASNVFFVRPATISRQGPNSSLCRLRLTLLSAFRGTLTFSVWPAILLPAWPAILLPIWPGNFSACLADEQLFCLSGLMQFFCLSGLQFFCLSGLHIFCLSQHVETDFCPLLALDANRMLRARRPLSNCSGRPPPQL</sequence>
<comment type="caution">
    <text evidence="2">The sequence shown here is derived from an EMBL/GenBank/DDBJ whole genome shotgun (WGS) entry which is preliminary data.</text>
</comment>
<accession>A0A812E2U7</accession>
<name>A0A812E2U7_ACAPH</name>
<evidence type="ECO:0000313" key="2">
    <source>
        <dbReference type="EMBL" id="CAE1315240.1"/>
    </source>
</evidence>